<dbReference type="EMBL" id="BEGY01000065">
    <property type="protein sequence ID" value="GAX81422.1"/>
    <property type="molecule type" value="Genomic_DNA"/>
</dbReference>
<comment type="caution">
    <text evidence="1">The sequence shown here is derived from an EMBL/GenBank/DDBJ whole genome shotgun (WGS) entry which is preliminary data.</text>
</comment>
<evidence type="ECO:0000313" key="1">
    <source>
        <dbReference type="EMBL" id="GAX81422.1"/>
    </source>
</evidence>
<accession>A0A250XES6</accession>
<proteinExistence type="predicted"/>
<gene>
    <name evidence="1" type="ORF">CEUSTIGMA_g8852.t1</name>
</gene>
<name>A0A250XES6_9CHLO</name>
<reference evidence="1 2" key="1">
    <citation type="submission" date="2017-08" db="EMBL/GenBank/DDBJ databases">
        <title>Acidophilic green algal genome provides insights into adaptation to an acidic environment.</title>
        <authorList>
            <person name="Hirooka S."/>
            <person name="Hirose Y."/>
            <person name="Kanesaki Y."/>
            <person name="Higuchi S."/>
            <person name="Fujiwara T."/>
            <person name="Onuma R."/>
            <person name="Era A."/>
            <person name="Ohbayashi R."/>
            <person name="Uzuka A."/>
            <person name="Nozaki H."/>
            <person name="Yoshikawa H."/>
            <person name="Miyagishima S.Y."/>
        </authorList>
    </citation>
    <scope>NUCLEOTIDE SEQUENCE [LARGE SCALE GENOMIC DNA]</scope>
    <source>
        <strain evidence="1 2">NIES-2499</strain>
    </source>
</reference>
<dbReference type="AlphaFoldDB" id="A0A250XES6"/>
<dbReference type="Proteomes" id="UP000232323">
    <property type="component" value="Unassembled WGS sequence"/>
</dbReference>
<keyword evidence="2" id="KW-1185">Reference proteome</keyword>
<evidence type="ECO:0000313" key="2">
    <source>
        <dbReference type="Proteomes" id="UP000232323"/>
    </source>
</evidence>
<protein>
    <submittedName>
        <fullName evidence="1">Uncharacterized protein</fullName>
    </submittedName>
</protein>
<organism evidence="1 2">
    <name type="scientific">Chlamydomonas eustigma</name>
    <dbReference type="NCBI Taxonomy" id="1157962"/>
    <lineage>
        <taxon>Eukaryota</taxon>
        <taxon>Viridiplantae</taxon>
        <taxon>Chlorophyta</taxon>
        <taxon>core chlorophytes</taxon>
        <taxon>Chlorophyceae</taxon>
        <taxon>CS clade</taxon>
        <taxon>Chlamydomonadales</taxon>
        <taxon>Chlamydomonadaceae</taxon>
        <taxon>Chlamydomonas</taxon>
    </lineage>
</organism>
<sequence length="283" mass="30243">MGDESLDSHPLLEGEEFPEDEEFLDCIDSDLIDDLMISDSSNPPSGLLGTPGADPLDIVDREGLALAAPTLTPNIVNMIPATLPEILPEITLVVSILSFVLHCQYQVGGLLGLPAHELINHLQRVDSKSSPTLLAYRQNQLEEAAAGTLVVMSPAPSTHALSVAAAIQQVPHYDQTSFLMSAVAAQHHYTSAVTAPHLPATTKQQLNNSVNHLDVSSSTSTRKRNIQAGVKIAVLDRYCDSVKSAVSVAQQSVSSILDRLKAAATSVTTSRRLAKQAKKKDQT</sequence>